<dbReference type="Pfam" id="PF00132">
    <property type="entry name" value="Hexapep"/>
    <property type="match status" value="1"/>
</dbReference>
<dbReference type="CDD" id="cd03349">
    <property type="entry name" value="LbH_XAT"/>
    <property type="match status" value="1"/>
</dbReference>
<dbReference type="InterPro" id="IPR018357">
    <property type="entry name" value="Hexapep_transf_CS"/>
</dbReference>
<protein>
    <submittedName>
        <fullName evidence="3">Acetyltransferase</fullName>
    </submittedName>
</protein>
<dbReference type="PANTHER" id="PTHR43300">
    <property type="entry name" value="ACETYLTRANSFERASE"/>
    <property type="match status" value="1"/>
</dbReference>
<dbReference type="InterPro" id="IPR017694">
    <property type="entry name" value="Phosphonate_tfrase_rpt"/>
</dbReference>
<dbReference type="Proteomes" id="UP000670947">
    <property type="component" value="Unassembled WGS sequence"/>
</dbReference>
<dbReference type="PANTHER" id="PTHR43300:SF11">
    <property type="entry name" value="ACETYLTRANSFERASE RV3034C-RELATED"/>
    <property type="match status" value="1"/>
</dbReference>
<dbReference type="RefSeq" id="WP_208848704.1">
    <property type="nucleotide sequence ID" value="NZ_JAGGDJ010000013.1"/>
</dbReference>
<proteinExistence type="predicted"/>
<evidence type="ECO:0000256" key="1">
    <source>
        <dbReference type="ARBA" id="ARBA00022679"/>
    </source>
</evidence>
<dbReference type="InterPro" id="IPR011004">
    <property type="entry name" value="Trimer_LpxA-like_sf"/>
</dbReference>
<dbReference type="EMBL" id="JAGGDJ010000013">
    <property type="protein sequence ID" value="MBO7745880.1"/>
    <property type="molecule type" value="Genomic_DNA"/>
</dbReference>
<sequence length="215" mass="24533">MALTYVHQESRRRGQLNREPNIDETAVVQRSHLGEWTAVGARSRIMESTMDDYSYCVDEAIIHYATIGKFCNIASHVCINPGNHPMWRVTLHHATYRRVAYGFDETDDAAFFDWRRAHPVTIGHDAWIGHGATIMPDVTIGNGAVVGSGAVVTKDVPPYCIVAGVPAKPIRERFPKETAERLERIAWWDWTREQLEERFADFNDLEQFLSKYDAI</sequence>
<dbReference type="InterPro" id="IPR050179">
    <property type="entry name" value="Trans_hexapeptide_repeat"/>
</dbReference>
<reference evidence="3 4" key="1">
    <citation type="submission" date="2021-03" db="EMBL/GenBank/DDBJ databases">
        <title>Paenibacillus artemisicola MWE-103 whole genome sequence.</title>
        <authorList>
            <person name="Ham Y.J."/>
        </authorList>
    </citation>
    <scope>NUCLEOTIDE SEQUENCE [LARGE SCALE GENOMIC DNA]</scope>
    <source>
        <strain evidence="3 4">MWE-103</strain>
    </source>
</reference>
<keyword evidence="4" id="KW-1185">Reference proteome</keyword>
<organism evidence="3 4">
    <name type="scientific">Paenibacillus artemisiicola</name>
    <dbReference type="NCBI Taxonomy" id="1172618"/>
    <lineage>
        <taxon>Bacteria</taxon>
        <taxon>Bacillati</taxon>
        <taxon>Bacillota</taxon>
        <taxon>Bacilli</taxon>
        <taxon>Bacillales</taxon>
        <taxon>Paenibacillaceae</taxon>
        <taxon>Paenibacillus</taxon>
    </lineage>
</organism>
<evidence type="ECO:0000256" key="2">
    <source>
        <dbReference type="ARBA" id="ARBA00022737"/>
    </source>
</evidence>
<dbReference type="NCBIfam" id="TIGR03308">
    <property type="entry name" value="phn_thr-fam"/>
    <property type="match status" value="1"/>
</dbReference>
<evidence type="ECO:0000313" key="3">
    <source>
        <dbReference type="EMBL" id="MBO7745880.1"/>
    </source>
</evidence>
<dbReference type="SUPFAM" id="SSF51161">
    <property type="entry name" value="Trimeric LpxA-like enzymes"/>
    <property type="match status" value="1"/>
</dbReference>
<dbReference type="Gene3D" id="2.160.10.10">
    <property type="entry name" value="Hexapeptide repeat proteins"/>
    <property type="match status" value="1"/>
</dbReference>
<comment type="caution">
    <text evidence="3">The sequence shown here is derived from an EMBL/GenBank/DDBJ whole genome shotgun (WGS) entry which is preliminary data.</text>
</comment>
<keyword evidence="2" id="KW-0677">Repeat</keyword>
<dbReference type="InterPro" id="IPR001451">
    <property type="entry name" value="Hexapep"/>
</dbReference>
<keyword evidence="1" id="KW-0808">Transferase</keyword>
<dbReference type="PROSITE" id="PS00101">
    <property type="entry name" value="HEXAPEP_TRANSFERASES"/>
    <property type="match status" value="1"/>
</dbReference>
<name>A0ABS3WC24_9BACL</name>
<evidence type="ECO:0000313" key="4">
    <source>
        <dbReference type="Proteomes" id="UP000670947"/>
    </source>
</evidence>
<accession>A0ABS3WC24</accession>
<gene>
    <name evidence="3" type="ORF">I8J29_16855</name>
</gene>